<keyword evidence="2" id="KW-0812">Transmembrane</keyword>
<proteinExistence type="predicted"/>
<keyword evidence="2" id="KW-0472">Membrane</keyword>
<dbReference type="OrthoDB" id="4121259at2"/>
<dbReference type="Proteomes" id="UP000198282">
    <property type="component" value="Unassembled WGS sequence"/>
</dbReference>
<protein>
    <submittedName>
        <fullName evidence="4">Putative membrane protein</fullName>
    </submittedName>
</protein>
<dbReference type="PIRSF" id="PIRSF026631">
    <property type="entry name" value="UCP026631"/>
    <property type="match status" value="1"/>
</dbReference>
<reference evidence="4 5" key="1">
    <citation type="submission" date="2017-06" db="EMBL/GenBank/DDBJ databases">
        <authorList>
            <person name="Kim H.J."/>
            <person name="Triplett B.A."/>
        </authorList>
    </citation>
    <scope>NUCLEOTIDE SEQUENCE [LARGE SCALE GENOMIC DNA]</scope>
    <source>
        <strain evidence="4 5">CGMCC 4.2132</strain>
    </source>
</reference>
<feature type="transmembrane region" description="Helical" evidence="2">
    <location>
        <begin position="382"/>
        <end position="403"/>
    </location>
</feature>
<dbReference type="InterPro" id="IPR014529">
    <property type="entry name" value="UCP026631"/>
</dbReference>
<gene>
    <name evidence="4" type="ORF">SAMN05216276_10452</name>
</gene>
<evidence type="ECO:0000313" key="5">
    <source>
        <dbReference type="Proteomes" id="UP000198282"/>
    </source>
</evidence>
<evidence type="ECO:0000256" key="1">
    <source>
        <dbReference type="SAM" id="MobiDB-lite"/>
    </source>
</evidence>
<feature type="domain" description="YdbS-like PH" evidence="3">
    <location>
        <begin position="67"/>
        <end position="147"/>
    </location>
</feature>
<feature type="transmembrane region" description="Helical" evidence="2">
    <location>
        <begin position="171"/>
        <end position="190"/>
    </location>
</feature>
<feature type="domain" description="YdbS-like PH" evidence="3">
    <location>
        <begin position="404"/>
        <end position="477"/>
    </location>
</feature>
<keyword evidence="5" id="KW-1185">Reference proteome</keyword>
<dbReference type="AlphaFoldDB" id="A0A239MRF6"/>
<dbReference type="InterPro" id="IPR005182">
    <property type="entry name" value="YdbS-like_PH"/>
</dbReference>
<name>A0A239MRF6_9ACTN</name>
<feature type="region of interest" description="Disordered" evidence="1">
    <location>
        <begin position="493"/>
        <end position="515"/>
    </location>
</feature>
<dbReference type="PANTHER" id="PTHR34473">
    <property type="entry name" value="UPF0699 TRANSMEMBRANE PROTEIN YDBS"/>
    <property type="match status" value="1"/>
</dbReference>
<evidence type="ECO:0000259" key="3">
    <source>
        <dbReference type="Pfam" id="PF03703"/>
    </source>
</evidence>
<dbReference type="EMBL" id="FZOD01000045">
    <property type="protein sequence ID" value="SNT45407.1"/>
    <property type="molecule type" value="Genomic_DNA"/>
</dbReference>
<feature type="transmembrane region" description="Helical" evidence="2">
    <location>
        <begin position="355"/>
        <end position="376"/>
    </location>
</feature>
<dbReference type="Pfam" id="PF03703">
    <property type="entry name" value="bPH_2"/>
    <property type="match status" value="2"/>
</dbReference>
<evidence type="ECO:0000313" key="4">
    <source>
        <dbReference type="EMBL" id="SNT45407.1"/>
    </source>
</evidence>
<accession>A0A239MRF6</accession>
<dbReference type="RefSeq" id="WP_089211250.1">
    <property type="nucleotide sequence ID" value="NZ_FZOD01000045.1"/>
</dbReference>
<feature type="transmembrane region" description="Helical" evidence="2">
    <location>
        <begin position="12"/>
        <end position="35"/>
    </location>
</feature>
<dbReference type="PANTHER" id="PTHR34473:SF2">
    <property type="entry name" value="UPF0699 TRANSMEMBRANE PROTEIN YDBT"/>
    <property type="match status" value="1"/>
</dbReference>
<evidence type="ECO:0000256" key="2">
    <source>
        <dbReference type="SAM" id="Phobius"/>
    </source>
</evidence>
<organism evidence="4 5">
    <name type="scientific">Streptosporangium subroseum</name>
    <dbReference type="NCBI Taxonomy" id="106412"/>
    <lineage>
        <taxon>Bacteria</taxon>
        <taxon>Bacillati</taxon>
        <taxon>Actinomycetota</taxon>
        <taxon>Actinomycetes</taxon>
        <taxon>Streptosporangiales</taxon>
        <taxon>Streptosporangiaceae</taxon>
        <taxon>Streptosporangium</taxon>
    </lineage>
</organism>
<feature type="transmembrane region" description="Helical" evidence="2">
    <location>
        <begin position="215"/>
        <end position="239"/>
    </location>
</feature>
<sequence length="515" mass="55972">MTAADWQRLDPRMLAISLTWLVPPLCSTLLTLSITGGDLDLAAVITLGSIGLTFLIIAVAFGLRLLTTRFRITDDQVELRTGALFRQYRTVPRDRIRSVDVTANPFHRALGLRVVRISTGEHVAADRRQLTLDGVSRDHAERLRRRLAPDGTAPDTALAVLRWRWLRYAPLTLWGVAGVGFVVGGFARLLDSLKINPAEVGFLRAAWSGLTGLPLWVAITVPVLGVVLLGALTSLVTFVETWWDYRLEAVGDGALQLRRGLFSTRSVWLERRRLRGVQIAEPLLLRLARGAQLNAIATGLGKSDDRSTSTKSALLPPASRLEADRVATAVLGEKPGFLAGLELARPPRAALRRRVTWGLAAVALFEAPLVILGVLLTEVLLHIAWISSLVLVPLALAAAVDAYRNLGSGLLGRYLVTRYGTYARRTVLLDRSGIIAWSVNQSASQRRAGVATLVAMVAAGRGGYKIRDVALADGLALVREATPGMFEEFLESTPDNCSEPIEKSVPALPVQRQTP</sequence>
<feature type="transmembrane region" description="Helical" evidence="2">
    <location>
        <begin position="41"/>
        <end position="63"/>
    </location>
</feature>
<keyword evidence="2" id="KW-1133">Transmembrane helix</keyword>